<dbReference type="Proteomes" id="UP001388673">
    <property type="component" value="Unassembled WGS sequence"/>
</dbReference>
<protein>
    <submittedName>
        <fullName evidence="3">Uncharacterized protein</fullName>
    </submittedName>
</protein>
<sequence length="393" mass="44436">MADLSQHTNYTAAYSGLLDNFYLTLGIAGACLIGYEIEVHMPRRRGRDGRFQRIPVRVYHAVRGWVGLENELGSREGWEFGYEVWSRPDAACEVSAWMLLDMQEADLLCPAAGVTTGEEMTETDDDVYDVVSVGKTSRYRTLRRSIHQWHKQHRPVPLDALFSTLDSKFQFDPAEVEVETKGFVTPPAPPVKLVVAHPHLPPWEDIPPYKRARGYNDQPAYTDDFDDFLWLPRDPRSTLDLDDTVELRASLTTSAGGTGVIGEWMDEEVAEADPKHTSLSGLFERPEEKPGMVRVVSPMSLETPPRVTFPSTLSRSASGRRPSRLRSGSSLERGRSMSVLSSRSSSAISAQQQALISEVMEEERLAHTDARKEEREERERDEEELAKERRRET</sequence>
<keyword evidence="4" id="KW-1185">Reference proteome</keyword>
<organism evidence="3 4">
    <name type="scientific">Kwoniella newhampshirensis</name>
    <dbReference type="NCBI Taxonomy" id="1651941"/>
    <lineage>
        <taxon>Eukaryota</taxon>
        <taxon>Fungi</taxon>
        <taxon>Dikarya</taxon>
        <taxon>Basidiomycota</taxon>
        <taxon>Agaricomycotina</taxon>
        <taxon>Tremellomycetes</taxon>
        <taxon>Tremellales</taxon>
        <taxon>Cryptococcaceae</taxon>
        <taxon>Kwoniella</taxon>
    </lineage>
</organism>
<feature type="compositionally biased region" description="Low complexity" evidence="1">
    <location>
        <begin position="313"/>
        <end position="357"/>
    </location>
</feature>
<name>A0AAW0Z513_9TREE</name>
<keyword evidence="2" id="KW-1133">Transmembrane helix</keyword>
<proteinExistence type="predicted"/>
<accession>A0AAW0Z513</accession>
<keyword evidence="2" id="KW-0812">Transmembrane</keyword>
<reference evidence="3 4" key="1">
    <citation type="journal article" date="2024" name="bioRxiv">
        <title>Comparative genomics of Cryptococcus and Kwoniella reveals pathogenesis evolution and contrasting karyotype dynamics via intercentromeric recombination or chromosome fusion.</title>
        <authorList>
            <person name="Coelho M.A."/>
            <person name="David-Palma M."/>
            <person name="Shea T."/>
            <person name="Bowers K."/>
            <person name="McGinley-Smith S."/>
            <person name="Mohammad A.W."/>
            <person name="Gnirke A."/>
            <person name="Yurkov A.M."/>
            <person name="Nowrousian M."/>
            <person name="Sun S."/>
            <person name="Cuomo C.A."/>
            <person name="Heitman J."/>
        </authorList>
    </citation>
    <scope>NUCLEOTIDE SEQUENCE [LARGE SCALE GENOMIC DNA]</scope>
    <source>
        <strain evidence="3 4">CBS 13917</strain>
    </source>
</reference>
<dbReference type="KEGG" id="kne:92178446"/>
<evidence type="ECO:0000313" key="3">
    <source>
        <dbReference type="EMBL" id="KAK8866036.1"/>
    </source>
</evidence>
<feature type="transmembrane region" description="Helical" evidence="2">
    <location>
        <begin position="20"/>
        <end position="37"/>
    </location>
</feature>
<feature type="region of interest" description="Disordered" evidence="1">
    <location>
        <begin position="271"/>
        <end position="393"/>
    </location>
</feature>
<dbReference type="EMBL" id="JBCAWK010000002">
    <property type="protein sequence ID" value="KAK8866036.1"/>
    <property type="molecule type" value="Genomic_DNA"/>
</dbReference>
<dbReference type="AlphaFoldDB" id="A0AAW0Z513"/>
<gene>
    <name evidence="3" type="ORF">IAR55_001187</name>
</gene>
<evidence type="ECO:0000256" key="2">
    <source>
        <dbReference type="SAM" id="Phobius"/>
    </source>
</evidence>
<evidence type="ECO:0000313" key="4">
    <source>
        <dbReference type="Proteomes" id="UP001388673"/>
    </source>
</evidence>
<keyword evidence="2" id="KW-0472">Membrane</keyword>
<comment type="caution">
    <text evidence="3">The sequence shown here is derived from an EMBL/GenBank/DDBJ whole genome shotgun (WGS) entry which is preliminary data.</text>
</comment>
<dbReference type="RefSeq" id="XP_066805515.1">
    <property type="nucleotide sequence ID" value="XM_066944314.1"/>
</dbReference>
<feature type="compositionally biased region" description="Basic and acidic residues" evidence="1">
    <location>
        <begin position="362"/>
        <end position="378"/>
    </location>
</feature>
<dbReference type="GeneID" id="92178446"/>
<evidence type="ECO:0000256" key="1">
    <source>
        <dbReference type="SAM" id="MobiDB-lite"/>
    </source>
</evidence>